<evidence type="ECO:0000256" key="2">
    <source>
        <dbReference type="ARBA" id="ARBA00022448"/>
    </source>
</evidence>
<dbReference type="RefSeq" id="WP_218116151.1">
    <property type="nucleotide sequence ID" value="NZ_CAJVAP010000031.1"/>
</dbReference>
<keyword evidence="2" id="KW-0813">Transport</keyword>
<dbReference type="InterPro" id="IPR050086">
    <property type="entry name" value="MetN_ABC_transporter-like"/>
</dbReference>
<dbReference type="EC" id="3.6.3.-" evidence="6"/>
<evidence type="ECO:0000259" key="5">
    <source>
        <dbReference type="PROSITE" id="PS50893"/>
    </source>
</evidence>
<sequence>MIALERIEKSFGERRILDGLSLEFESGAVTAVVGSSGAGKSTLLRCIDFLEHPDSGRVVLGDLAVDARTATKREILELRRRTAMVFQQFHLFSRKTAAENVAEGLRVVRGLPRRDAERDALQFLDRVGLTAHAHQYPAQLSGGQQQRVGIARALAMDPDVLLLDEPTSALDPELVGEVLSTIRGIAEAGQTMIIVSHEMHFVRQVAGRIVFLEHGRVVEDAPPETFFGADVTDRTHEFLREYHLARGTPDYQI</sequence>
<evidence type="ECO:0000313" key="6">
    <source>
        <dbReference type="EMBL" id="CAG7618643.1"/>
    </source>
</evidence>
<dbReference type="PROSITE" id="PS50893">
    <property type="entry name" value="ABC_TRANSPORTER_2"/>
    <property type="match status" value="1"/>
</dbReference>
<dbReference type="InterPro" id="IPR003439">
    <property type="entry name" value="ABC_transporter-like_ATP-bd"/>
</dbReference>
<keyword evidence="4" id="KW-0472">Membrane</keyword>
<dbReference type="GO" id="GO:0005524">
    <property type="term" value="F:ATP binding"/>
    <property type="evidence" value="ECO:0007669"/>
    <property type="project" value="UniProtKB-KW"/>
</dbReference>
<dbReference type="InterPro" id="IPR003593">
    <property type="entry name" value="AAA+_ATPase"/>
</dbReference>
<accession>A0A916K306</accession>
<gene>
    <name evidence="6" type="primary">tcyN</name>
    <name evidence="6" type="ORF">LEUCIP111803_02221</name>
</gene>
<dbReference type="PROSITE" id="PS00211">
    <property type="entry name" value="ABC_TRANSPORTER_1"/>
    <property type="match status" value="1"/>
</dbReference>
<name>A0A916K306_9MICO</name>
<evidence type="ECO:0000256" key="4">
    <source>
        <dbReference type="ARBA" id="ARBA00023136"/>
    </source>
</evidence>
<dbReference type="InterPro" id="IPR017871">
    <property type="entry name" value="ABC_transporter-like_CS"/>
</dbReference>
<feature type="domain" description="ABC transporter" evidence="5">
    <location>
        <begin position="2"/>
        <end position="239"/>
    </location>
</feature>
<dbReference type="AlphaFoldDB" id="A0A916K306"/>
<dbReference type="PANTHER" id="PTHR43166">
    <property type="entry name" value="AMINO ACID IMPORT ATP-BINDING PROTEIN"/>
    <property type="match status" value="1"/>
</dbReference>
<evidence type="ECO:0000313" key="7">
    <source>
        <dbReference type="Proteomes" id="UP000693892"/>
    </source>
</evidence>
<dbReference type="Pfam" id="PF00005">
    <property type="entry name" value="ABC_tran"/>
    <property type="match status" value="1"/>
</dbReference>
<keyword evidence="6" id="KW-0378">Hydrolase</keyword>
<dbReference type="InterPro" id="IPR030679">
    <property type="entry name" value="ABC_ATPase_HisP-typ"/>
</dbReference>
<proteinExistence type="predicted"/>
<protein>
    <submittedName>
        <fullName evidence="6">L-cystine import ATP-binding protein TcyN</fullName>
        <ecNumber evidence="6">3.6.3.-</ecNumber>
    </submittedName>
</protein>
<comment type="subcellular location">
    <subcellularLocation>
        <location evidence="1">Cell membrane</location>
        <topology evidence="1">Peripheral membrane protein</topology>
    </subcellularLocation>
</comment>
<dbReference type="GO" id="GO:0016887">
    <property type="term" value="F:ATP hydrolysis activity"/>
    <property type="evidence" value="ECO:0007669"/>
    <property type="project" value="InterPro"/>
</dbReference>
<evidence type="ECO:0000256" key="3">
    <source>
        <dbReference type="ARBA" id="ARBA00022475"/>
    </source>
</evidence>
<dbReference type="Proteomes" id="UP000693892">
    <property type="component" value="Unassembled WGS sequence"/>
</dbReference>
<reference evidence="6" key="1">
    <citation type="submission" date="2021-06" db="EMBL/GenBank/DDBJ databases">
        <authorList>
            <person name="Criscuolo A."/>
        </authorList>
    </citation>
    <scope>NUCLEOTIDE SEQUENCE</scope>
    <source>
        <strain evidence="6">CIP111803</strain>
    </source>
</reference>
<keyword evidence="3" id="KW-1003">Cell membrane</keyword>
<dbReference type="GO" id="GO:0005886">
    <property type="term" value="C:plasma membrane"/>
    <property type="evidence" value="ECO:0007669"/>
    <property type="project" value="UniProtKB-SubCell"/>
</dbReference>
<comment type="caution">
    <text evidence="6">The sequence shown here is derived from an EMBL/GenBank/DDBJ whole genome shotgun (WGS) entry which is preliminary data.</text>
</comment>
<dbReference type="SMART" id="SM00382">
    <property type="entry name" value="AAA"/>
    <property type="match status" value="1"/>
</dbReference>
<evidence type="ECO:0000256" key="1">
    <source>
        <dbReference type="ARBA" id="ARBA00004202"/>
    </source>
</evidence>
<keyword evidence="6" id="KW-0067">ATP-binding</keyword>
<dbReference type="EMBL" id="CAJVAP010000031">
    <property type="protein sequence ID" value="CAG7618643.1"/>
    <property type="molecule type" value="Genomic_DNA"/>
</dbReference>
<keyword evidence="7" id="KW-1185">Reference proteome</keyword>
<dbReference type="PANTHER" id="PTHR43166:SF35">
    <property type="entry name" value="L-CYSTINE IMPORT ATP-BINDING PROTEIN TCYN"/>
    <property type="match status" value="1"/>
</dbReference>
<organism evidence="6 7">
    <name type="scientific">Leucobacter soli</name>
    <dbReference type="NCBI Taxonomy" id="2812850"/>
    <lineage>
        <taxon>Bacteria</taxon>
        <taxon>Bacillati</taxon>
        <taxon>Actinomycetota</taxon>
        <taxon>Actinomycetes</taxon>
        <taxon>Micrococcales</taxon>
        <taxon>Microbacteriaceae</taxon>
        <taxon>Leucobacter</taxon>
    </lineage>
</organism>
<keyword evidence="6" id="KW-0547">Nucleotide-binding</keyword>
<dbReference type="PIRSF" id="PIRSF039085">
    <property type="entry name" value="ABC_ATPase_HisP"/>
    <property type="match status" value="1"/>
</dbReference>